<feature type="domain" description="Rhodanese" evidence="7">
    <location>
        <begin position="62"/>
        <end position="163"/>
    </location>
</feature>
<dbReference type="PANTHER" id="PTHR10828:SF17">
    <property type="entry name" value="PROTEIN-TYROSINE-PHOSPHATASE"/>
    <property type="match status" value="1"/>
</dbReference>
<protein>
    <recommendedName>
        <fullName evidence="2">protein-tyrosine-phosphatase</fullName>
        <ecNumber evidence="2">3.1.3.48</ecNumber>
    </recommendedName>
</protein>
<evidence type="ECO:0000259" key="7">
    <source>
        <dbReference type="PROSITE" id="PS50206"/>
    </source>
</evidence>
<keyword evidence="3" id="KW-0132">Cell division</keyword>
<evidence type="ECO:0000256" key="6">
    <source>
        <dbReference type="ARBA" id="ARBA00023306"/>
    </source>
</evidence>
<gene>
    <name evidence="8" type="ORF">M9Y10_034889</name>
</gene>
<dbReference type="InterPro" id="IPR001763">
    <property type="entry name" value="Rhodanese-like_dom"/>
</dbReference>
<dbReference type="EC" id="3.1.3.48" evidence="2"/>
<dbReference type="SUPFAM" id="SSF52821">
    <property type="entry name" value="Rhodanese/Cell cycle control phosphatase"/>
    <property type="match status" value="1"/>
</dbReference>
<reference evidence="8 9" key="1">
    <citation type="submission" date="2024-04" db="EMBL/GenBank/DDBJ databases">
        <title>Tritrichomonas musculus Genome.</title>
        <authorList>
            <person name="Alves-Ferreira E."/>
            <person name="Grigg M."/>
            <person name="Lorenzi H."/>
            <person name="Galac M."/>
        </authorList>
    </citation>
    <scope>NUCLEOTIDE SEQUENCE [LARGE SCALE GENOMIC DNA]</scope>
    <source>
        <strain evidence="8 9">EAF2021</strain>
    </source>
</reference>
<evidence type="ECO:0000313" key="9">
    <source>
        <dbReference type="Proteomes" id="UP001470230"/>
    </source>
</evidence>
<dbReference type="InterPro" id="IPR000751">
    <property type="entry name" value="MPI_Phosphatase"/>
</dbReference>
<dbReference type="InterPro" id="IPR036873">
    <property type="entry name" value="Rhodanese-like_dom_sf"/>
</dbReference>
<comment type="similarity">
    <text evidence="1">Belongs to the MPI phosphatase family.</text>
</comment>
<accession>A0ABR2KG73</accession>
<keyword evidence="5" id="KW-0904">Protein phosphatase</keyword>
<dbReference type="Pfam" id="PF00581">
    <property type="entry name" value="Rhodanese"/>
    <property type="match status" value="1"/>
</dbReference>
<sequence>MLTTSLSVDMFMPKPNFEELEPIDERLIQTSDLRLPHIIKDHVPRITCDQLAQIIKTPTLFSFDLVMILDARFPYEFKGGHIMTARNILNRSQLRKIFRHCSNKNYCVICHCEFSQKRGPSLFQMIRSYDRESNQYPHLSIPEMYVLDGGYKQFYEKYPSLCVGGYTEMRDDHFVSCGELRRCHSFYKRQMERPHSTCSLSPISLIPSSIHSSEDEEDLTETIGRRLKRSNSTKGFLSQNLSFSMSDNNFSLFFPTTSSQPDPII</sequence>
<evidence type="ECO:0000256" key="5">
    <source>
        <dbReference type="ARBA" id="ARBA00022912"/>
    </source>
</evidence>
<dbReference type="EMBL" id="JAPFFF010000005">
    <property type="protein sequence ID" value="KAK8890129.1"/>
    <property type="molecule type" value="Genomic_DNA"/>
</dbReference>
<dbReference type="Proteomes" id="UP001470230">
    <property type="component" value="Unassembled WGS sequence"/>
</dbReference>
<dbReference type="PRINTS" id="PR00716">
    <property type="entry name" value="MPIPHPHTASE"/>
</dbReference>
<organism evidence="8 9">
    <name type="scientific">Tritrichomonas musculus</name>
    <dbReference type="NCBI Taxonomy" id="1915356"/>
    <lineage>
        <taxon>Eukaryota</taxon>
        <taxon>Metamonada</taxon>
        <taxon>Parabasalia</taxon>
        <taxon>Tritrichomonadida</taxon>
        <taxon>Tritrichomonadidae</taxon>
        <taxon>Tritrichomonas</taxon>
    </lineage>
</organism>
<dbReference type="PANTHER" id="PTHR10828">
    <property type="entry name" value="M-PHASE INDUCER PHOSPHATASE DUAL SPECIFICITY PHOSPHATASE CDC25"/>
    <property type="match status" value="1"/>
</dbReference>
<evidence type="ECO:0000256" key="2">
    <source>
        <dbReference type="ARBA" id="ARBA00013064"/>
    </source>
</evidence>
<dbReference type="Gene3D" id="3.40.250.10">
    <property type="entry name" value="Rhodanese-like domain"/>
    <property type="match status" value="1"/>
</dbReference>
<comment type="caution">
    <text evidence="8">The sequence shown here is derived from an EMBL/GenBank/DDBJ whole genome shotgun (WGS) entry which is preliminary data.</text>
</comment>
<evidence type="ECO:0000256" key="3">
    <source>
        <dbReference type="ARBA" id="ARBA00022618"/>
    </source>
</evidence>
<proteinExistence type="inferred from homology"/>
<dbReference type="PROSITE" id="PS50206">
    <property type="entry name" value="RHODANESE_3"/>
    <property type="match status" value="1"/>
</dbReference>
<evidence type="ECO:0000256" key="1">
    <source>
        <dbReference type="ARBA" id="ARBA00011065"/>
    </source>
</evidence>
<name>A0ABR2KG73_9EUKA</name>
<evidence type="ECO:0000256" key="4">
    <source>
        <dbReference type="ARBA" id="ARBA00022801"/>
    </source>
</evidence>
<keyword evidence="6" id="KW-0131">Cell cycle</keyword>
<evidence type="ECO:0000313" key="8">
    <source>
        <dbReference type="EMBL" id="KAK8890129.1"/>
    </source>
</evidence>
<keyword evidence="4" id="KW-0378">Hydrolase</keyword>
<dbReference type="SMART" id="SM00450">
    <property type="entry name" value="RHOD"/>
    <property type="match status" value="1"/>
</dbReference>
<keyword evidence="9" id="KW-1185">Reference proteome</keyword>